<dbReference type="RefSeq" id="WP_405281827.1">
    <property type="nucleotide sequence ID" value="NZ_JBBHLI010000016.1"/>
</dbReference>
<feature type="transmembrane region" description="Helical" evidence="1">
    <location>
        <begin position="128"/>
        <end position="146"/>
    </location>
</feature>
<dbReference type="Proteomes" id="UP001484239">
    <property type="component" value="Unassembled WGS sequence"/>
</dbReference>
<feature type="transmembrane region" description="Helical" evidence="1">
    <location>
        <begin position="6"/>
        <end position="30"/>
    </location>
</feature>
<gene>
    <name evidence="3" type="ORF">WI372_17790</name>
</gene>
<evidence type="ECO:0000313" key="3">
    <source>
        <dbReference type="EMBL" id="MEK9502853.1"/>
    </source>
</evidence>
<feature type="transmembrane region" description="Helical" evidence="1">
    <location>
        <begin position="289"/>
        <end position="315"/>
    </location>
</feature>
<name>A0ABU9EFK6_9BACT</name>
<accession>A0ABU9EFK6</accession>
<dbReference type="InterPro" id="IPR050882">
    <property type="entry name" value="Prepilin_peptidase/N-MTase"/>
</dbReference>
<feature type="domain" description="Prepilin peptidase A24 N-terminal" evidence="2">
    <location>
        <begin position="12"/>
        <end position="94"/>
    </location>
</feature>
<keyword evidence="1" id="KW-0472">Membrane</keyword>
<feature type="transmembrane region" description="Helical" evidence="1">
    <location>
        <begin position="232"/>
        <end position="251"/>
    </location>
</feature>
<organism evidence="3 4">
    <name type="scientific">Gaopeijia maritima</name>
    <dbReference type="NCBI Taxonomy" id="3119007"/>
    <lineage>
        <taxon>Bacteria</taxon>
        <taxon>Pseudomonadati</taxon>
        <taxon>Gemmatimonadota</taxon>
        <taxon>Longimicrobiia</taxon>
        <taxon>Gaopeijiales</taxon>
        <taxon>Gaopeijiaceae</taxon>
        <taxon>Gaopeijia</taxon>
    </lineage>
</organism>
<protein>
    <submittedName>
        <fullName evidence="3">Prepilin peptidase</fullName>
    </submittedName>
</protein>
<feature type="transmembrane region" description="Helical" evidence="1">
    <location>
        <begin position="152"/>
        <end position="173"/>
    </location>
</feature>
<dbReference type="EMBL" id="JBBHLI010000016">
    <property type="protein sequence ID" value="MEK9502853.1"/>
    <property type="molecule type" value="Genomic_DNA"/>
</dbReference>
<feature type="transmembrane region" description="Helical" evidence="1">
    <location>
        <begin position="327"/>
        <end position="350"/>
    </location>
</feature>
<keyword evidence="1" id="KW-0812">Transmembrane</keyword>
<dbReference type="Pfam" id="PF06750">
    <property type="entry name" value="A24_N_bact"/>
    <property type="match status" value="1"/>
</dbReference>
<keyword evidence="1" id="KW-1133">Transmembrane helix</keyword>
<feature type="transmembrane region" description="Helical" evidence="1">
    <location>
        <begin position="75"/>
        <end position="95"/>
    </location>
</feature>
<dbReference type="InterPro" id="IPR010627">
    <property type="entry name" value="Prepilin_pept_A24_N"/>
</dbReference>
<comment type="caution">
    <text evidence="3">The sequence shown here is derived from an EMBL/GenBank/DDBJ whole genome shotgun (WGS) entry which is preliminary data.</text>
</comment>
<evidence type="ECO:0000259" key="2">
    <source>
        <dbReference type="Pfam" id="PF06750"/>
    </source>
</evidence>
<evidence type="ECO:0000256" key="1">
    <source>
        <dbReference type="SAM" id="Phobius"/>
    </source>
</evidence>
<keyword evidence="4" id="KW-1185">Reference proteome</keyword>
<sequence>MPEAWIPWVAGLFGLALGSFLNVCTLRWPVGASVVHPPSRCPGCGTAISARDNVPVLGWVLLRGRCRSCREPISVQYPLVEVAAGAIWAGSFWMWGLDWEAARAAVFLTILLGIAVSDARFYIIPDPFSLGGAAVGLAFAFAPGGIEPLTSLVGAVAGFVGFQLVGVLGTWIVRRTNPDRLDQAFDAHDEQRADPGVRARVAALSRPGTRVVLVGLAAAATAVAGVTTGAGGAFVACASTVAAVAILLAWAESFEEATFEPERAARHDEADAEAPVSALGGGDIRMMALIGAFLGPVGVVLTTLGGSVLALVAAIPLSLVFRQLIPLGIFLAYAGAFTWLWGTDLVAWYLRFAGF</sequence>
<dbReference type="PANTHER" id="PTHR30487:SF0">
    <property type="entry name" value="PREPILIN LEADER PEPTIDASE_N-METHYLTRANSFERASE-RELATED"/>
    <property type="match status" value="1"/>
</dbReference>
<dbReference type="PANTHER" id="PTHR30487">
    <property type="entry name" value="TYPE 4 PREPILIN-LIKE PROTEINS LEADER PEPTIDE-PROCESSING ENZYME"/>
    <property type="match status" value="1"/>
</dbReference>
<reference evidence="3 4" key="1">
    <citation type="submission" date="2024-02" db="EMBL/GenBank/DDBJ databases">
        <title>A novel Gemmatimonadota bacterium.</title>
        <authorList>
            <person name="Du Z.-J."/>
            <person name="Ye Y.-Q."/>
        </authorList>
    </citation>
    <scope>NUCLEOTIDE SEQUENCE [LARGE SCALE GENOMIC DNA]</scope>
    <source>
        <strain evidence="3 4">DH-20</strain>
    </source>
</reference>
<feature type="transmembrane region" description="Helical" evidence="1">
    <location>
        <begin position="101"/>
        <end position="121"/>
    </location>
</feature>
<proteinExistence type="predicted"/>
<evidence type="ECO:0000313" key="4">
    <source>
        <dbReference type="Proteomes" id="UP001484239"/>
    </source>
</evidence>